<feature type="transmembrane region" description="Helical" evidence="8">
    <location>
        <begin position="331"/>
        <end position="348"/>
    </location>
</feature>
<dbReference type="OrthoDB" id="7951606at2759"/>
<reference evidence="11" key="2">
    <citation type="submission" date="2025-08" db="UniProtKB">
        <authorList>
            <consortium name="RefSeq"/>
        </authorList>
    </citation>
    <scope>IDENTIFICATION</scope>
    <source>
        <tissue evidence="11">Adult</tissue>
    </source>
</reference>
<keyword evidence="10" id="KW-1185">Reference proteome</keyword>
<keyword evidence="4 8" id="KW-1133">Transmembrane helix</keyword>
<dbReference type="PANTHER" id="PTHR42643">
    <property type="entry name" value="IONOTROPIC RECEPTOR 20A-RELATED"/>
    <property type="match status" value="1"/>
</dbReference>
<keyword evidence="2" id="KW-1003">Cell membrane</keyword>
<dbReference type="InParanoid" id="A0A6I9UTI4"/>
<keyword evidence="3 8" id="KW-0812">Transmembrane</keyword>
<keyword evidence="7" id="KW-0325">Glycoprotein</keyword>
<evidence type="ECO:0000256" key="6">
    <source>
        <dbReference type="ARBA" id="ARBA00023170"/>
    </source>
</evidence>
<dbReference type="RefSeq" id="XP_011200926.2">
    <property type="nucleotide sequence ID" value="XM_011202624.2"/>
</dbReference>
<proteinExistence type="predicted"/>
<dbReference type="KEGG" id="bdr:105224517"/>
<evidence type="ECO:0000256" key="3">
    <source>
        <dbReference type="ARBA" id="ARBA00022692"/>
    </source>
</evidence>
<dbReference type="AlphaFoldDB" id="A0A6I9UTI4"/>
<protein>
    <submittedName>
        <fullName evidence="11">Uncharacterized protein LOC105224517</fullName>
    </submittedName>
</protein>
<feature type="transmembrane region" description="Helical" evidence="8">
    <location>
        <begin position="390"/>
        <end position="412"/>
    </location>
</feature>
<gene>
    <name evidence="11" type="primary">LOC105224517</name>
</gene>
<dbReference type="GeneID" id="105224517"/>
<dbReference type="InterPro" id="IPR052192">
    <property type="entry name" value="Insect_Ionotropic_Sensory_Rcpt"/>
</dbReference>
<evidence type="ECO:0000256" key="7">
    <source>
        <dbReference type="ARBA" id="ARBA00023180"/>
    </source>
</evidence>
<evidence type="ECO:0000313" key="10">
    <source>
        <dbReference type="Proteomes" id="UP001652620"/>
    </source>
</evidence>
<feature type="signal peptide" evidence="9">
    <location>
        <begin position="1"/>
        <end position="24"/>
    </location>
</feature>
<evidence type="ECO:0000256" key="9">
    <source>
        <dbReference type="SAM" id="SignalP"/>
    </source>
</evidence>
<dbReference type="PANTHER" id="PTHR42643:SF41">
    <property type="entry name" value="IONOTROPIC RECEPTOR 20A-RELATED"/>
    <property type="match status" value="1"/>
</dbReference>
<keyword evidence="6" id="KW-0675">Receptor</keyword>
<evidence type="ECO:0000256" key="1">
    <source>
        <dbReference type="ARBA" id="ARBA00004651"/>
    </source>
</evidence>
<keyword evidence="9" id="KW-0732">Signal</keyword>
<keyword evidence="5 8" id="KW-0472">Membrane</keyword>
<reference evidence="10" key="1">
    <citation type="submission" date="2025-05" db="UniProtKB">
        <authorList>
            <consortium name="RefSeq"/>
        </authorList>
    </citation>
    <scope>NUCLEOTIDE SEQUENCE [LARGE SCALE GENOMIC DNA]</scope>
</reference>
<feature type="chain" id="PRO_5045941019" evidence="9">
    <location>
        <begin position="25"/>
        <end position="620"/>
    </location>
</feature>
<evidence type="ECO:0000256" key="8">
    <source>
        <dbReference type="SAM" id="Phobius"/>
    </source>
</evidence>
<evidence type="ECO:0000256" key="5">
    <source>
        <dbReference type="ARBA" id="ARBA00023136"/>
    </source>
</evidence>
<evidence type="ECO:0000256" key="4">
    <source>
        <dbReference type="ARBA" id="ARBA00022989"/>
    </source>
</evidence>
<feature type="transmembrane region" description="Helical" evidence="8">
    <location>
        <begin position="587"/>
        <end position="610"/>
    </location>
</feature>
<dbReference type="Proteomes" id="UP001652620">
    <property type="component" value="Chromosome 2"/>
</dbReference>
<evidence type="ECO:0000313" key="11">
    <source>
        <dbReference type="RefSeq" id="XP_011200926.2"/>
    </source>
</evidence>
<name>A0A6I9UTI4_BACDO</name>
<sequence>MAVTQQILLLFAILALIHVQSVEMTVFTDNTTNSELQCYKDFLTAINAEENFENCLFYGEPSKSKMLNLFLRAITEHFWKPVIIQSASKTKQEIANRFSSDMLIIAQIGEDFETELSTLASTLERMRQKRIIIINTKPLTHQAVEPYLRQVFLHCESEKLLNVVGIFKDFPVTKIFHSYHIFPKFALEMKTFGAKHVTVFPRRMQDLQGFGLRTVPDQMFPWSFTYELDNQVKISGYLQKVVETYAKYKNATLSYAIPVIQNDVTAVDKIVELMKSNKLDIPASLKYSNNTTNFEDASRPLGFSGLFIITPIMWRNSFSSFLGIYGDRRQLTLSLFTSLSTIVLFYFCRRLQYARSARRFHKNFFAALLEPSYLSGNFTVKYAPSMQYLLTIRLITCVSAVYTIFVCTQFTANLNTFMTKPATARIPQSWDDLNEDGQKVLVSNRFYNYLRSWCDEAWTHSEHSLVFADSSKQVRDLLLAFNTSYAYPTDQFTWYYIKLQMRKLKQPIFRQTGFYLKQRVFHCFLLPRNSIFKESLDLFLLRIADHGLEEYWVDLTYMDAVRYDVIPSIKHPDSVLQKPLGMEYISFMWPLFGFAWTLAFCTFAVELVSVRWRSWVKKIR</sequence>
<comment type="subcellular location">
    <subcellularLocation>
        <location evidence="1">Cell membrane</location>
        <topology evidence="1">Multi-pass membrane protein</topology>
    </subcellularLocation>
</comment>
<evidence type="ECO:0000256" key="2">
    <source>
        <dbReference type="ARBA" id="ARBA00022475"/>
    </source>
</evidence>
<dbReference type="SUPFAM" id="SSF53850">
    <property type="entry name" value="Periplasmic binding protein-like II"/>
    <property type="match status" value="1"/>
</dbReference>
<accession>A0A6I9UTI4</accession>
<organism evidence="10 11">
    <name type="scientific">Bactrocera dorsalis</name>
    <name type="common">Oriental fruit fly</name>
    <name type="synonym">Dacus dorsalis</name>
    <dbReference type="NCBI Taxonomy" id="27457"/>
    <lineage>
        <taxon>Eukaryota</taxon>
        <taxon>Metazoa</taxon>
        <taxon>Ecdysozoa</taxon>
        <taxon>Arthropoda</taxon>
        <taxon>Hexapoda</taxon>
        <taxon>Insecta</taxon>
        <taxon>Pterygota</taxon>
        <taxon>Neoptera</taxon>
        <taxon>Endopterygota</taxon>
        <taxon>Diptera</taxon>
        <taxon>Brachycera</taxon>
        <taxon>Muscomorpha</taxon>
        <taxon>Tephritoidea</taxon>
        <taxon>Tephritidae</taxon>
        <taxon>Bactrocera</taxon>
        <taxon>Bactrocera</taxon>
    </lineage>
</organism>
<dbReference type="GO" id="GO:0005886">
    <property type="term" value="C:plasma membrane"/>
    <property type="evidence" value="ECO:0007669"/>
    <property type="project" value="UniProtKB-SubCell"/>
</dbReference>